<dbReference type="InterPro" id="IPR010610">
    <property type="entry name" value="EryCIII-like_C"/>
</dbReference>
<evidence type="ECO:0000256" key="1">
    <source>
        <dbReference type="ARBA" id="ARBA00009995"/>
    </source>
</evidence>
<organism evidence="4 5">
    <name type="scientific">Streptomyces kunmingensis</name>
    <dbReference type="NCBI Taxonomy" id="68225"/>
    <lineage>
        <taxon>Bacteria</taxon>
        <taxon>Bacillati</taxon>
        <taxon>Actinomycetota</taxon>
        <taxon>Actinomycetes</taxon>
        <taxon>Kitasatosporales</taxon>
        <taxon>Streptomycetaceae</taxon>
        <taxon>Streptomyces</taxon>
    </lineage>
</organism>
<dbReference type="RefSeq" id="WP_324769031.1">
    <property type="nucleotide sequence ID" value="NZ_BAAATS010000045.1"/>
</dbReference>
<feature type="domain" description="Erythromycin biosynthesis protein CIII-like C-terminal" evidence="3">
    <location>
        <begin position="279"/>
        <end position="399"/>
    </location>
</feature>
<dbReference type="Gene3D" id="3.40.50.2000">
    <property type="entry name" value="Glycogen Phosphorylase B"/>
    <property type="match status" value="2"/>
</dbReference>
<dbReference type="SUPFAM" id="SSF53756">
    <property type="entry name" value="UDP-Glycosyltransferase/glycogen phosphorylase"/>
    <property type="match status" value="1"/>
</dbReference>
<dbReference type="EMBL" id="JAOZYB010000110">
    <property type="protein sequence ID" value="MEB3961688.1"/>
    <property type="molecule type" value="Genomic_DNA"/>
</dbReference>
<dbReference type="InterPro" id="IPR002213">
    <property type="entry name" value="UDP_glucos_trans"/>
</dbReference>
<dbReference type="PANTHER" id="PTHR21015:SF22">
    <property type="entry name" value="GLYCOSYLTRANSFERASE"/>
    <property type="match status" value="1"/>
</dbReference>
<dbReference type="PANTHER" id="PTHR21015">
    <property type="entry name" value="UDP-N-ACETYLGLUCOSAMINE--N-ACETYLMURAMYL-(PENTAPEPTIDE) PYROPHOSPHORYL-UNDECAPRENOL N-ACETYLGLUCOSAMINE TRANSFERASE 1"/>
    <property type="match status" value="1"/>
</dbReference>
<keyword evidence="2" id="KW-0808">Transferase</keyword>
<evidence type="ECO:0000256" key="2">
    <source>
        <dbReference type="ARBA" id="ARBA00022679"/>
    </source>
</evidence>
<evidence type="ECO:0000313" key="4">
    <source>
        <dbReference type="EMBL" id="MEB3961688.1"/>
    </source>
</evidence>
<sequence length="404" mass="42547">MSSPDATSPAHVLWLGFPAYGHLKATLGMVEELIRRGHRVTYVVADRLADAVAATGARVVPYASHFPASITSDEDATTMLHAFVQESFAPLEAALEAAAADPPALVVHDALASDTALAVSRRHGVPTVRTYAGFGANAQVRQNGTEADPAHTPADPDDPRLGELTRLLTARVRAAGVAELFADAPPGGVEAAVNISFVVREFQIRPEAFGDDYLFAGPCLRAADFTGDWSPPPGTAPLLLVSLGTSVNRRPDFFRRCADSFAGTAWHVVMTLGGGVDPAALGPLPPNVEAHPWIPHLKVLRHATAFVCQGGTGSLMEAFHQGVPVVVVPHQQDQRATAQQVVDLGLGRAVAPAELDGGTLRREVETLTADTATRDRVRELSRHLRAAPGATAVADRLEAVMAGA</sequence>
<proteinExistence type="inferred from homology"/>
<name>A0ABU6CAF7_9ACTN</name>
<dbReference type="Proteomes" id="UP001352223">
    <property type="component" value="Unassembled WGS sequence"/>
</dbReference>
<dbReference type="InterPro" id="IPR006326">
    <property type="entry name" value="UDPGT_MGT-like"/>
</dbReference>
<keyword evidence="5" id="KW-1185">Reference proteome</keyword>
<evidence type="ECO:0000259" key="3">
    <source>
        <dbReference type="Pfam" id="PF06722"/>
    </source>
</evidence>
<dbReference type="CDD" id="cd03784">
    <property type="entry name" value="GT1_Gtf-like"/>
    <property type="match status" value="1"/>
</dbReference>
<comment type="caution">
    <text evidence="4">The sequence shown here is derived from an EMBL/GenBank/DDBJ whole genome shotgun (WGS) entry which is preliminary data.</text>
</comment>
<dbReference type="Pfam" id="PF06722">
    <property type="entry name" value="EryCIII-like_C"/>
    <property type="match status" value="1"/>
</dbReference>
<comment type="similarity">
    <text evidence="1">Belongs to the UDP-glycosyltransferase family.</text>
</comment>
<evidence type="ECO:0000313" key="5">
    <source>
        <dbReference type="Proteomes" id="UP001352223"/>
    </source>
</evidence>
<accession>A0ABU6CAF7</accession>
<reference evidence="4 5" key="1">
    <citation type="submission" date="2022-10" db="EMBL/GenBank/DDBJ databases">
        <authorList>
            <person name="Xie J."/>
            <person name="Shen N."/>
        </authorList>
    </citation>
    <scope>NUCLEOTIDE SEQUENCE [LARGE SCALE GENOMIC DNA]</scope>
    <source>
        <strain evidence="4 5">DSM 41681</strain>
    </source>
</reference>
<dbReference type="NCBIfam" id="TIGR01426">
    <property type="entry name" value="MGT"/>
    <property type="match status" value="1"/>
</dbReference>
<gene>
    <name evidence="4" type="ORF">OKJ48_15755</name>
</gene>
<protein>
    <submittedName>
        <fullName evidence="4">MGT family glycosyltransferase</fullName>
    </submittedName>
</protein>